<name>A0ABD3X9D7_SINWO</name>
<accession>A0ABD3X9D7</accession>
<dbReference type="EMBL" id="JBJQND010000003">
    <property type="protein sequence ID" value="KAL3882176.1"/>
    <property type="molecule type" value="Genomic_DNA"/>
</dbReference>
<comment type="caution">
    <text evidence="2">The sequence shown here is derived from an EMBL/GenBank/DDBJ whole genome shotgun (WGS) entry which is preliminary data.</text>
</comment>
<keyword evidence="3" id="KW-1185">Reference proteome</keyword>
<protein>
    <submittedName>
        <fullName evidence="2">Uncharacterized protein</fullName>
    </submittedName>
</protein>
<evidence type="ECO:0000313" key="2">
    <source>
        <dbReference type="EMBL" id="KAL3882176.1"/>
    </source>
</evidence>
<proteinExistence type="predicted"/>
<dbReference type="AlphaFoldDB" id="A0ABD3X9D7"/>
<feature type="non-terminal residue" evidence="2">
    <location>
        <position position="1"/>
    </location>
</feature>
<evidence type="ECO:0000256" key="1">
    <source>
        <dbReference type="SAM" id="MobiDB-lite"/>
    </source>
</evidence>
<feature type="region of interest" description="Disordered" evidence="1">
    <location>
        <begin position="179"/>
        <end position="204"/>
    </location>
</feature>
<evidence type="ECO:0000313" key="3">
    <source>
        <dbReference type="Proteomes" id="UP001634394"/>
    </source>
</evidence>
<sequence>SSIVELSASPDIGPQNEVHIRNLNYPQQIQNCSITTGYRATIKSSSGVIIVKALDLRLGFNSTGQCAQQLHIEDGNKEKNITCYDNNNFKETTLYSSTTNNITIRMDNILFSDTGNVWIKVTANDTNATLSIHIVKAHAIYDCGDDLDVEVPSVSMTKLAECSSGQIIYSNVSQQVNQKLPTSNDSQNGTTTNQQASTTIAPGNSLSSANGKYIDEACYGSHQDDYVEPSCPDGYVIYVTDVYTYAKKINTGCTEESSYFFHNETYCCRYINDTEDCGMRYSGFPSEFSHYVDCAGVQHCKVPVAWNYTLLCCDQNTYLARTNYMRMYYQCIQESKIADIGSPKTYANEREFYLWNNGYSNKIQNCSFTSGDTCFIKSSSGSIAVTAMDLKLAFNSTGHCVQKLHIKDGNNEKDVTCYDNNNFKETVVYNSTNSNITIRLDNVHTDTDGRFWIKVFANGINSTLSMTCGEMNLVYRCGNEMHIEVPNAPTSFLAQCSSGKTADPTDL</sequence>
<feature type="non-terminal residue" evidence="2">
    <location>
        <position position="507"/>
    </location>
</feature>
<dbReference type="Proteomes" id="UP001634394">
    <property type="component" value="Unassembled WGS sequence"/>
</dbReference>
<organism evidence="2 3">
    <name type="scientific">Sinanodonta woodiana</name>
    <name type="common">Chinese pond mussel</name>
    <name type="synonym">Anodonta woodiana</name>
    <dbReference type="NCBI Taxonomy" id="1069815"/>
    <lineage>
        <taxon>Eukaryota</taxon>
        <taxon>Metazoa</taxon>
        <taxon>Spiralia</taxon>
        <taxon>Lophotrochozoa</taxon>
        <taxon>Mollusca</taxon>
        <taxon>Bivalvia</taxon>
        <taxon>Autobranchia</taxon>
        <taxon>Heteroconchia</taxon>
        <taxon>Palaeoheterodonta</taxon>
        <taxon>Unionida</taxon>
        <taxon>Unionoidea</taxon>
        <taxon>Unionidae</taxon>
        <taxon>Unioninae</taxon>
        <taxon>Sinanodonta</taxon>
    </lineage>
</organism>
<gene>
    <name evidence="2" type="ORF">ACJMK2_028544</name>
</gene>
<reference evidence="2 3" key="1">
    <citation type="submission" date="2024-11" db="EMBL/GenBank/DDBJ databases">
        <title>Chromosome-level genome assembly of the freshwater bivalve Anodonta woodiana.</title>
        <authorList>
            <person name="Chen X."/>
        </authorList>
    </citation>
    <scope>NUCLEOTIDE SEQUENCE [LARGE SCALE GENOMIC DNA]</scope>
    <source>
        <strain evidence="2">MN2024</strain>
        <tissue evidence="2">Gills</tissue>
    </source>
</reference>